<name>A0ABS9UIJ4_9BACT</name>
<dbReference type="EMBL" id="JAKZGS010000001">
    <property type="protein sequence ID" value="MCH7396437.1"/>
    <property type="molecule type" value="Genomic_DNA"/>
</dbReference>
<organism evidence="3 4">
    <name type="scientific">Belliella calami</name>
    <dbReference type="NCBI Taxonomy" id="2923436"/>
    <lineage>
        <taxon>Bacteria</taxon>
        <taxon>Pseudomonadati</taxon>
        <taxon>Bacteroidota</taxon>
        <taxon>Cytophagia</taxon>
        <taxon>Cytophagales</taxon>
        <taxon>Cyclobacteriaceae</taxon>
        <taxon>Belliella</taxon>
    </lineage>
</organism>
<protein>
    <submittedName>
        <fullName evidence="3">Uncharacterized protein</fullName>
    </submittedName>
</protein>
<proteinExistence type="predicted"/>
<evidence type="ECO:0000256" key="2">
    <source>
        <dbReference type="SAM" id="SignalP"/>
    </source>
</evidence>
<gene>
    <name evidence="3" type="ORF">MM236_00490</name>
</gene>
<comment type="caution">
    <text evidence="3">The sequence shown here is derived from an EMBL/GenBank/DDBJ whole genome shotgun (WGS) entry which is preliminary data.</text>
</comment>
<sequence>MNLLKTSIKKFLVCFGYLLIAFTLNSCVTDEETNPISNQQNDKIKTWYESLNGQIPDLNNIPYWKSRINSNFPSLNKRIIWDNRIEYTFASGRKAWEYRLEYENNYNTILSGRKLYQQSESVIFVESSSGYTIYILKFFDEGEKTETIGFDSYSLRKLPKDFSGQVTLNGFDDKILATYQYENGIYVSRGTVEKAHEPDEKDLNKSSNSSMICFDVELEYNEVVSLGFDVTYGSEYILYTETITICITSHSSGGGSGSGSGSGGPGGGNGDDGSGDSGSPAEEEMDVGETLIYFDDFLLEDPCLHAQALGEDSNFKENFNNLKNSISQGYESYGLIVRNSIGIYEYGIGRGLYGVPQVNFSPTTPIDGFIHSHYEGLDPIFSLADVNAIYQLHENNLLANGLESFVMGVITENTAYILKVEDEVAFLNFAEENFNSVNNFNALQNYFENWVAVNMALMMDDIQSYEHAFLKAFENAGLVLFRAVGQDDLLDSWERRKINDQGTNSIANGC</sequence>
<feature type="region of interest" description="Disordered" evidence="1">
    <location>
        <begin position="254"/>
        <end position="284"/>
    </location>
</feature>
<dbReference type="RefSeq" id="WP_241272958.1">
    <property type="nucleotide sequence ID" value="NZ_JAKZGS010000001.1"/>
</dbReference>
<keyword evidence="2" id="KW-0732">Signal</keyword>
<feature type="chain" id="PRO_5046624715" evidence="2">
    <location>
        <begin position="27"/>
        <end position="510"/>
    </location>
</feature>
<evidence type="ECO:0000313" key="3">
    <source>
        <dbReference type="EMBL" id="MCH7396437.1"/>
    </source>
</evidence>
<feature type="compositionally biased region" description="Gly residues" evidence="1">
    <location>
        <begin position="254"/>
        <end position="276"/>
    </location>
</feature>
<evidence type="ECO:0000313" key="4">
    <source>
        <dbReference type="Proteomes" id="UP001165488"/>
    </source>
</evidence>
<evidence type="ECO:0000256" key="1">
    <source>
        <dbReference type="SAM" id="MobiDB-lite"/>
    </source>
</evidence>
<accession>A0ABS9UIJ4</accession>
<keyword evidence="4" id="KW-1185">Reference proteome</keyword>
<dbReference type="Proteomes" id="UP001165488">
    <property type="component" value="Unassembled WGS sequence"/>
</dbReference>
<feature type="signal peptide" evidence="2">
    <location>
        <begin position="1"/>
        <end position="26"/>
    </location>
</feature>
<reference evidence="3" key="1">
    <citation type="submission" date="2022-03" db="EMBL/GenBank/DDBJ databases">
        <title>De novo assembled genomes of Belliella spp. (Cyclobacteriaceae) strains.</title>
        <authorList>
            <person name="Szabo A."/>
            <person name="Korponai K."/>
            <person name="Felfoldi T."/>
        </authorList>
    </citation>
    <scope>NUCLEOTIDE SEQUENCE</scope>
    <source>
        <strain evidence="3">DSM 107340</strain>
    </source>
</reference>